<keyword evidence="4" id="KW-1185">Reference proteome</keyword>
<proteinExistence type="predicted"/>
<comment type="caution">
    <text evidence="3">The sequence shown here is derived from an EMBL/GenBank/DDBJ whole genome shotgun (WGS) entry which is preliminary data.</text>
</comment>
<dbReference type="PANTHER" id="PTHR33358:SF12">
    <property type="entry name" value="F-BOX PROTEIN WITH A DOMAIN PROTEIN"/>
    <property type="match status" value="1"/>
</dbReference>
<name>A0AAD8HX56_9APIA</name>
<reference evidence="3" key="1">
    <citation type="submission" date="2023-02" db="EMBL/GenBank/DDBJ databases">
        <title>Genome of toxic invasive species Heracleum sosnowskyi carries increased number of genes despite the absence of recent whole-genome duplications.</title>
        <authorList>
            <person name="Schelkunov M."/>
            <person name="Shtratnikova V."/>
            <person name="Makarenko M."/>
            <person name="Klepikova A."/>
            <person name="Omelchenko D."/>
            <person name="Novikova G."/>
            <person name="Obukhova E."/>
            <person name="Bogdanov V."/>
            <person name="Penin A."/>
            <person name="Logacheva M."/>
        </authorList>
    </citation>
    <scope>NUCLEOTIDE SEQUENCE</scope>
    <source>
        <strain evidence="3">Hsosn_3</strain>
        <tissue evidence="3">Leaf</tissue>
    </source>
</reference>
<dbReference type="Pfam" id="PF14476">
    <property type="entry name" value="Chloroplast_duf"/>
    <property type="match status" value="1"/>
</dbReference>
<feature type="signal peptide" evidence="2">
    <location>
        <begin position="1"/>
        <end position="18"/>
    </location>
</feature>
<organism evidence="3 4">
    <name type="scientific">Heracleum sosnowskyi</name>
    <dbReference type="NCBI Taxonomy" id="360622"/>
    <lineage>
        <taxon>Eukaryota</taxon>
        <taxon>Viridiplantae</taxon>
        <taxon>Streptophyta</taxon>
        <taxon>Embryophyta</taxon>
        <taxon>Tracheophyta</taxon>
        <taxon>Spermatophyta</taxon>
        <taxon>Magnoliopsida</taxon>
        <taxon>eudicotyledons</taxon>
        <taxon>Gunneridae</taxon>
        <taxon>Pentapetalae</taxon>
        <taxon>asterids</taxon>
        <taxon>campanulids</taxon>
        <taxon>Apiales</taxon>
        <taxon>Apiaceae</taxon>
        <taxon>Apioideae</taxon>
        <taxon>apioid superclade</taxon>
        <taxon>Tordylieae</taxon>
        <taxon>Tordyliinae</taxon>
        <taxon>Heracleum</taxon>
    </lineage>
</organism>
<protein>
    <submittedName>
        <fullName evidence="3">Petal formation-expressed</fullName>
    </submittedName>
</protein>
<evidence type="ECO:0000313" key="3">
    <source>
        <dbReference type="EMBL" id="KAK1375112.1"/>
    </source>
</evidence>
<feature type="transmembrane region" description="Helical" evidence="1">
    <location>
        <begin position="120"/>
        <end position="142"/>
    </location>
</feature>
<keyword evidence="1" id="KW-1133">Transmembrane helix</keyword>
<sequence>MSLLQLHVSTLLLPSSSSSRSCPSKRISAAINHIPKLILSSISLPKVRKTNLLHKKLSDHEITNTIQTKTNNPSTFTDKEQYDHDFANSDVITAKLWAILEEVSNRIEMHENIRDQRDNWLSLLLNSINMITLSATTMVALATSHGVGITLSHFPINLSSSLLFFAATGMLIVMNKIQPSQLVEEQRNATRLFKTLRGEIENFLVLGNVPTQKDVDIMMVKVLALDRAYPLALLGAMLEKFPEKYEPSSWWPKNNFQSIEKPFNDYGNGRNGWSQELDNEMREINKVVRIKDKEDYERLGNIALKLNKGLAISGPLLTGVATIGSAFSGIYPAAAVMAVVSGAAATVINTVEHGGQVGMIFEMYRNCGGFFELLEESTNYTLEESEMDKRENGEVFEMKVALKLGRSLSELKDLAKKSSSSRDENTFSEFASKLF</sequence>
<feature type="chain" id="PRO_5042049955" evidence="2">
    <location>
        <begin position="19"/>
        <end position="435"/>
    </location>
</feature>
<evidence type="ECO:0000256" key="1">
    <source>
        <dbReference type="SAM" id="Phobius"/>
    </source>
</evidence>
<keyword evidence="1" id="KW-0472">Membrane</keyword>
<dbReference type="EMBL" id="JAUIZM010000007">
    <property type="protein sequence ID" value="KAK1375112.1"/>
    <property type="molecule type" value="Genomic_DNA"/>
</dbReference>
<gene>
    <name evidence="3" type="ORF">POM88_031305</name>
</gene>
<accession>A0AAD8HX56</accession>
<keyword evidence="1" id="KW-0812">Transmembrane</keyword>
<evidence type="ECO:0000256" key="2">
    <source>
        <dbReference type="SAM" id="SignalP"/>
    </source>
</evidence>
<dbReference type="InterPro" id="IPR027949">
    <property type="entry name" value="Chloroplast_duf"/>
</dbReference>
<dbReference type="PANTHER" id="PTHR33358">
    <property type="entry name" value="F-BOX PROTEIN WITH A DOMAIN PROTEIN"/>
    <property type="match status" value="1"/>
</dbReference>
<reference evidence="3" key="2">
    <citation type="submission" date="2023-05" db="EMBL/GenBank/DDBJ databases">
        <authorList>
            <person name="Schelkunov M.I."/>
        </authorList>
    </citation>
    <scope>NUCLEOTIDE SEQUENCE</scope>
    <source>
        <strain evidence="3">Hsosn_3</strain>
        <tissue evidence="3">Leaf</tissue>
    </source>
</reference>
<dbReference type="AlphaFoldDB" id="A0AAD8HX56"/>
<evidence type="ECO:0000313" key="4">
    <source>
        <dbReference type="Proteomes" id="UP001237642"/>
    </source>
</evidence>
<dbReference type="Proteomes" id="UP001237642">
    <property type="component" value="Unassembled WGS sequence"/>
</dbReference>
<feature type="transmembrane region" description="Helical" evidence="1">
    <location>
        <begin position="154"/>
        <end position="174"/>
    </location>
</feature>
<keyword evidence="2" id="KW-0732">Signal</keyword>